<dbReference type="EMBL" id="MNCJ02000331">
    <property type="protein sequence ID" value="KAF5758005.1"/>
    <property type="molecule type" value="Genomic_DNA"/>
</dbReference>
<dbReference type="GO" id="GO:0003964">
    <property type="term" value="F:RNA-directed DNA polymerase activity"/>
    <property type="evidence" value="ECO:0007669"/>
    <property type="project" value="UniProtKB-KW"/>
</dbReference>
<keyword evidence="2" id="KW-0808">Transferase</keyword>
<keyword evidence="2" id="KW-0548">Nucleotidyltransferase</keyword>
<sequence>MDKCNWVPKKCSLFAWRAEMNRVPTVEALGKRGVVIIDDMCNFCNEGLDSVSHIFTACPLALGVWEKVSFWCRIQNFFVFSFRDLLEIHNVGSKGKSEREAIYGIILTTCWVLWKARNKLRFNRIRSNVDEIFREIRVVSFFWFKHRARKGVLDWKDWCKFVIM</sequence>
<reference evidence="2" key="2">
    <citation type="submission" date="2020-06" db="EMBL/GenBank/DDBJ databases">
        <title>Helianthus annuus Genome sequencing and assembly Release 2.</title>
        <authorList>
            <person name="Gouzy J."/>
            <person name="Langlade N."/>
            <person name="Munos S."/>
        </authorList>
    </citation>
    <scope>NUCLEOTIDE SEQUENCE</scope>
    <source>
        <tissue evidence="2">Leaves</tissue>
    </source>
</reference>
<dbReference type="InterPro" id="IPR026960">
    <property type="entry name" value="RVT-Znf"/>
</dbReference>
<reference evidence="2" key="1">
    <citation type="journal article" date="2017" name="Nature">
        <title>The sunflower genome provides insights into oil metabolism, flowering and Asterid evolution.</title>
        <authorList>
            <person name="Badouin H."/>
            <person name="Gouzy J."/>
            <person name="Grassa C.J."/>
            <person name="Murat F."/>
            <person name="Staton S.E."/>
            <person name="Cottret L."/>
            <person name="Lelandais-Briere C."/>
            <person name="Owens G.L."/>
            <person name="Carrere S."/>
            <person name="Mayjonade B."/>
            <person name="Legrand L."/>
            <person name="Gill N."/>
            <person name="Kane N.C."/>
            <person name="Bowers J.E."/>
            <person name="Hubner S."/>
            <person name="Bellec A."/>
            <person name="Berard A."/>
            <person name="Berges H."/>
            <person name="Blanchet N."/>
            <person name="Boniface M.C."/>
            <person name="Brunel D."/>
            <person name="Catrice O."/>
            <person name="Chaidir N."/>
            <person name="Claudel C."/>
            <person name="Donnadieu C."/>
            <person name="Faraut T."/>
            <person name="Fievet G."/>
            <person name="Helmstetter N."/>
            <person name="King M."/>
            <person name="Knapp S.J."/>
            <person name="Lai Z."/>
            <person name="Le Paslier M.C."/>
            <person name="Lippi Y."/>
            <person name="Lorenzon L."/>
            <person name="Mandel J.R."/>
            <person name="Marage G."/>
            <person name="Marchand G."/>
            <person name="Marquand E."/>
            <person name="Bret-Mestries E."/>
            <person name="Morien E."/>
            <person name="Nambeesan S."/>
            <person name="Nguyen T."/>
            <person name="Pegot-Espagnet P."/>
            <person name="Pouilly N."/>
            <person name="Raftis F."/>
            <person name="Sallet E."/>
            <person name="Schiex T."/>
            <person name="Thomas J."/>
            <person name="Vandecasteele C."/>
            <person name="Vares D."/>
            <person name="Vear F."/>
            <person name="Vautrin S."/>
            <person name="Crespi M."/>
            <person name="Mangin B."/>
            <person name="Burke J.M."/>
            <person name="Salse J."/>
            <person name="Munos S."/>
            <person name="Vincourt P."/>
            <person name="Rieseberg L.H."/>
            <person name="Langlade N.B."/>
        </authorList>
    </citation>
    <scope>NUCLEOTIDE SEQUENCE</scope>
    <source>
        <tissue evidence="2">Leaves</tissue>
    </source>
</reference>
<evidence type="ECO:0000313" key="3">
    <source>
        <dbReference type="Proteomes" id="UP000215914"/>
    </source>
</evidence>
<gene>
    <name evidence="2" type="ORF">HanXRQr2_Chr16g0724441</name>
</gene>
<dbReference type="PANTHER" id="PTHR33116">
    <property type="entry name" value="REVERSE TRANSCRIPTASE ZINC-BINDING DOMAIN-CONTAINING PROTEIN-RELATED-RELATED"/>
    <property type="match status" value="1"/>
</dbReference>
<dbReference type="AlphaFoldDB" id="A0A9K3GWH8"/>
<keyword evidence="2" id="KW-0695">RNA-directed DNA polymerase</keyword>
<protein>
    <submittedName>
        <fullName evidence="2">Reverse transcriptase zinc-binding domain-containing protein</fullName>
    </submittedName>
</protein>
<accession>A0A9K3GWH8</accession>
<dbReference type="Proteomes" id="UP000215914">
    <property type="component" value="Unassembled WGS sequence"/>
</dbReference>
<dbReference type="Gramene" id="mRNA:HanXRQr2_Chr16g0724441">
    <property type="protein sequence ID" value="CDS:HanXRQr2_Chr16g0724441.1"/>
    <property type="gene ID" value="HanXRQr2_Chr16g0724441"/>
</dbReference>
<name>A0A9K3GWH8_HELAN</name>
<proteinExistence type="predicted"/>
<dbReference type="PANTHER" id="PTHR33116:SF78">
    <property type="entry name" value="OS12G0587133 PROTEIN"/>
    <property type="match status" value="1"/>
</dbReference>
<keyword evidence="3" id="KW-1185">Reference proteome</keyword>
<feature type="domain" description="Reverse transcriptase zinc-binding" evidence="1">
    <location>
        <begin position="5"/>
        <end position="65"/>
    </location>
</feature>
<comment type="caution">
    <text evidence="2">The sequence shown here is derived from an EMBL/GenBank/DDBJ whole genome shotgun (WGS) entry which is preliminary data.</text>
</comment>
<evidence type="ECO:0000259" key="1">
    <source>
        <dbReference type="Pfam" id="PF13966"/>
    </source>
</evidence>
<dbReference type="Pfam" id="PF13966">
    <property type="entry name" value="zf-RVT"/>
    <property type="match status" value="1"/>
</dbReference>
<evidence type="ECO:0000313" key="2">
    <source>
        <dbReference type="EMBL" id="KAF5758005.1"/>
    </source>
</evidence>
<organism evidence="2 3">
    <name type="scientific">Helianthus annuus</name>
    <name type="common">Common sunflower</name>
    <dbReference type="NCBI Taxonomy" id="4232"/>
    <lineage>
        <taxon>Eukaryota</taxon>
        <taxon>Viridiplantae</taxon>
        <taxon>Streptophyta</taxon>
        <taxon>Embryophyta</taxon>
        <taxon>Tracheophyta</taxon>
        <taxon>Spermatophyta</taxon>
        <taxon>Magnoliopsida</taxon>
        <taxon>eudicotyledons</taxon>
        <taxon>Gunneridae</taxon>
        <taxon>Pentapetalae</taxon>
        <taxon>asterids</taxon>
        <taxon>campanulids</taxon>
        <taxon>Asterales</taxon>
        <taxon>Asteraceae</taxon>
        <taxon>Asteroideae</taxon>
        <taxon>Heliantheae alliance</taxon>
        <taxon>Heliantheae</taxon>
        <taxon>Helianthus</taxon>
    </lineage>
</organism>